<name>A0A1L6MYR7_9BACT</name>
<evidence type="ECO:0000313" key="2">
    <source>
        <dbReference type="Proteomes" id="UP000185544"/>
    </source>
</evidence>
<evidence type="ECO:0000313" key="1">
    <source>
        <dbReference type="EMBL" id="APS00646.1"/>
    </source>
</evidence>
<dbReference type="EMBL" id="CP016908">
    <property type="protein sequence ID" value="APS00646.1"/>
    <property type="molecule type" value="Genomic_DNA"/>
</dbReference>
<proteinExistence type="predicted"/>
<organism evidence="1 2">
    <name type="scientific">Pajaroellobacter abortibovis</name>
    <dbReference type="NCBI Taxonomy" id="1882918"/>
    <lineage>
        <taxon>Bacteria</taxon>
        <taxon>Pseudomonadati</taxon>
        <taxon>Myxococcota</taxon>
        <taxon>Polyangia</taxon>
        <taxon>Polyangiales</taxon>
        <taxon>Polyangiaceae</taxon>
    </lineage>
</organism>
<keyword evidence="2" id="KW-1185">Reference proteome</keyword>
<dbReference type="STRING" id="1882918.BCY86_08145"/>
<gene>
    <name evidence="1" type="ORF">BCY86_08145</name>
</gene>
<evidence type="ECO:0008006" key="3">
    <source>
        <dbReference type="Google" id="ProtNLM"/>
    </source>
</evidence>
<accession>A0A1L6MYR7</accession>
<dbReference type="GO" id="GO:0016788">
    <property type="term" value="F:hydrolase activity, acting on ester bonds"/>
    <property type="evidence" value="ECO:0007669"/>
    <property type="project" value="UniProtKB-ARBA"/>
</dbReference>
<dbReference type="KEGG" id="pabo:BCY86_08145"/>
<dbReference type="Gene3D" id="3.40.50.1110">
    <property type="entry name" value="SGNH hydrolase"/>
    <property type="match status" value="1"/>
</dbReference>
<dbReference type="AlphaFoldDB" id="A0A1L6MYR7"/>
<dbReference type="Proteomes" id="UP000185544">
    <property type="component" value="Chromosome"/>
</dbReference>
<protein>
    <recommendedName>
        <fullName evidence="3">SGNH hydrolase-type esterase domain-containing protein</fullName>
    </recommendedName>
</protein>
<dbReference type="InterPro" id="IPR036514">
    <property type="entry name" value="SGNH_hydro_sf"/>
</dbReference>
<sequence>MQMFFLGEEDTQHKKSLWGILCRGKRWCPRQLIAAILCIGGCQKGCQGNEPPIQVINYPIFSMISADTLTAKQSRIASPSSSVPSMLETSAFSPDCQIPSVVWLEKEVSLCERPSSLDRKPPLFSFPFATLLQQVTVLGEQGVWKLRSLVMVGQRLERNHRVFGVIGDSFSLSAGFLAPFGIGAHQPGQIDPSLLEFLTLNQPTDGGTQTVIEYFHTPAIRISGTFYDPFRAPRAAKNGARVGWAFWQEPTTGRTPVEDLIKTISPAYALVMLGTNDAASNLSQGDELIIKFRSKLETLVQSLENHGVIPILTTLPRHMRDPSHVDCSFDHRLLTNDRIAWQTYVLSRVIAQIACERHLPLMDLRYALEHIPHYGIAKDGVHLTVHPQGGGMLNPDGLNYGLNLYNFLALQMLKTIVDALLTS</sequence>
<reference evidence="1 2" key="1">
    <citation type="submission" date="2016-08" db="EMBL/GenBank/DDBJ databases">
        <title>Identification and validation of antigenic proteins from Pajaroellobacter abortibovis using de-novo genome sequence assembly and reverse vaccinology.</title>
        <authorList>
            <person name="Welly B.T."/>
            <person name="Miller M.R."/>
            <person name="Stott J.L."/>
            <person name="Blanchard M.T."/>
            <person name="Islas-Trejo A.D."/>
            <person name="O'Rourke S.M."/>
            <person name="Young A.E."/>
            <person name="Medrano J.F."/>
            <person name="Van Eenennaam A.L."/>
        </authorList>
    </citation>
    <scope>NUCLEOTIDE SEQUENCE [LARGE SCALE GENOMIC DNA]</scope>
    <source>
        <strain evidence="1 2">BTF92-0548A/99-0131</strain>
    </source>
</reference>
<dbReference type="CDD" id="cd00229">
    <property type="entry name" value="SGNH_hydrolase"/>
    <property type="match status" value="1"/>
</dbReference>
<dbReference type="SUPFAM" id="SSF52266">
    <property type="entry name" value="SGNH hydrolase"/>
    <property type="match status" value="1"/>
</dbReference>